<sequence>MKLKIFALAVLFLIFKQSYAQEEISLDHVIGLALEKNYDVRLARNTSTSATVENNYVVGAFLPQINATGSTVWNDNEQELRFEDATRNNSGRAKSNNTSASVQLTWTLFDGTRMFATRERVAQLAEQGQLLVKDQMVNTIATVIGNYYDIVRQKQQLKAVQEQMSVSEERVKLAERKLEVGTGVKPELLQARVDLNA</sequence>
<comment type="caution">
    <text evidence="10">The sequence shown here is derived from an EMBL/GenBank/DDBJ whole genome shotgun (WGS) entry which is preliminary data.</text>
</comment>
<keyword evidence="5" id="KW-0812">Transmembrane</keyword>
<dbReference type="PANTHER" id="PTHR30026">
    <property type="entry name" value="OUTER MEMBRANE PROTEIN TOLC"/>
    <property type="match status" value="1"/>
</dbReference>
<dbReference type="EMBL" id="JAHESD010000017">
    <property type="protein sequence ID" value="MBT1703563.1"/>
    <property type="molecule type" value="Genomic_DNA"/>
</dbReference>
<evidence type="ECO:0000256" key="7">
    <source>
        <dbReference type="ARBA" id="ARBA00023237"/>
    </source>
</evidence>
<reference evidence="10 11" key="1">
    <citation type="submission" date="2021-05" db="EMBL/GenBank/DDBJ databases">
        <title>A Polyphasic approach of four new species of the genus Ohtaekwangia: Ohtaekwangia histidinii sp. nov., Ohtaekwangia cretensis sp. nov., Ohtaekwangia indiensis sp. nov., Ohtaekwangia reichenbachii sp. nov. from diverse environment.</title>
        <authorList>
            <person name="Octaviana S."/>
        </authorList>
    </citation>
    <scope>NUCLEOTIDE SEQUENCE [LARGE SCALE GENOMIC DNA]</scope>
    <source>
        <strain evidence="10 11">PWU20</strain>
    </source>
</reference>
<evidence type="ECO:0000256" key="9">
    <source>
        <dbReference type="SAM" id="SignalP"/>
    </source>
</evidence>
<comment type="similarity">
    <text evidence="2">Belongs to the outer membrane factor (OMF) (TC 1.B.17) family.</text>
</comment>
<keyword evidence="7" id="KW-0998">Cell outer membrane</keyword>
<accession>A0ABS5VQ76</accession>
<protein>
    <submittedName>
        <fullName evidence="10">TolC family protein</fullName>
    </submittedName>
</protein>
<feature type="chain" id="PRO_5045876472" evidence="9">
    <location>
        <begin position="21"/>
        <end position="197"/>
    </location>
</feature>
<keyword evidence="6" id="KW-0472">Membrane</keyword>
<organism evidence="10 11">
    <name type="scientific">Chryseosolibacter indicus</name>
    <dbReference type="NCBI Taxonomy" id="2782351"/>
    <lineage>
        <taxon>Bacteria</taxon>
        <taxon>Pseudomonadati</taxon>
        <taxon>Bacteroidota</taxon>
        <taxon>Cytophagia</taxon>
        <taxon>Cytophagales</taxon>
        <taxon>Chryseotaleaceae</taxon>
        <taxon>Chryseosolibacter</taxon>
    </lineage>
</organism>
<feature type="coiled-coil region" evidence="8">
    <location>
        <begin position="150"/>
        <end position="177"/>
    </location>
</feature>
<dbReference type="Pfam" id="PF02321">
    <property type="entry name" value="OEP"/>
    <property type="match status" value="1"/>
</dbReference>
<evidence type="ECO:0000256" key="5">
    <source>
        <dbReference type="ARBA" id="ARBA00022692"/>
    </source>
</evidence>
<feature type="signal peptide" evidence="9">
    <location>
        <begin position="1"/>
        <end position="20"/>
    </location>
</feature>
<keyword evidence="3" id="KW-0813">Transport</keyword>
<keyword evidence="4" id="KW-1134">Transmembrane beta strand</keyword>
<dbReference type="SUPFAM" id="SSF56954">
    <property type="entry name" value="Outer membrane efflux proteins (OEP)"/>
    <property type="match status" value="1"/>
</dbReference>
<dbReference type="PANTHER" id="PTHR30026:SF20">
    <property type="entry name" value="OUTER MEMBRANE PROTEIN TOLC"/>
    <property type="match status" value="1"/>
</dbReference>
<evidence type="ECO:0000313" key="11">
    <source>
        <dbReference type="Proteomes" id="UP000772618"/>
    </source>
</evidence>
<dbReference type="Proteomes" id="UP000772618">
    <property type="component" value="Unassembled WGS sequence"/>
</dbReference>
<evidence type="ECO:0000256" key="1">
    <source>
        <dbReference type="ARBA" id="ARBA00004442"/>
    </source>
</evidence>
<evidence type="ECO:0000256" key="8">
    <source>
        <dbReference type="SAM" id="Coils"/>
    </source>
</evidence>
<evidence type="ECO:0000256" key="3">
    <source>
        <dbReference type="ARBA" id="ARBA00022448"/>
    </source>
</evidence>
<dbReference type="RefSeq" id="WP_254153526.1">
    <property type="nucleotide sequence ID" value="NZ_JAHESD010000017.1"/>
</dbReference>
<keyword evidence="11" id="KW-1185">Reference proteome</keyword>
<proteinExistence type="inferred from homology"/>
<keyword evidence="9" id="KW-0732">Signal</keyword>
<evidence type="ECO:0000313" key="10">
    <source>
        <dbReference type="EMBL" id="MBT1703563.1"/>
    </source>
</evidence>
<comment type="subcellular location">
    <subcellularLocation>
        <location evidence="1">Cell outer membrane</location>
    </subcellularLocation>
</comment>
<feature type="non-terminal residue" evidence="10">
    <location>
        <position position="197"/>
    </location>
</feature>
<evidence type="ECO:0000256" key="2">
    <source>
        <dbReference type="ARBA" id="ARBA00007613"/>
    </source>
</evidence>
<evidence type="ECO:0000256" key="6">
    <source>
        <dbReference type="ARBA" id="ARBA00023136"/>
    </source>
</evidence>
<dbReference type="Gene3D" id="1.20.1600.10">
    <property type="entry name" value="Outer membrane efflux proteins (OEP)"/>
    <property type="match status" value="1"/>
</dbReference>
<gene>
    <name evidence="10" type="ORF">KK060_09755</name>
</gene>
<keyword evidence="8" id="KW-0175">Coiled coil</keyword>
<dbReference type="InterPro" id="IPR003423">
    <property type="entry name" value="OMP_efflux"/>
</dbReference>
<dbReference type="InterPro" id="IPR051906">
    <property type="entry name" value="TolC-like"/>
</dbReference>
<name>A0ABS5VQ76_9BACT</name>
<evidence type="ECO:0000256" key="4">
    <source>
        <dbReference type="ARBA" id="ARBA00022452"/>
    </source>
</evidence>